<gene>
    <name evidence="2" type="ORF">LDAN0321_LOCUS7576</name>
</gene>
<proteinExistence type="predicted"/>
<name>A0A7S2KCC9_9STRA</name>
<evidence type="ECO:0000256" key="1">
    <source>
        <dbReference type="SAM" id="MobiDB-lite"/>
    </source>
</evidence>
<dbReference type="AlphaFoldDB" id="A0A7S2KCC9"/>
<accession>A0A7S2KCC9</accession>
<evidence type="ECO:0000313" key="2">
    <source>
        <dbReference type="EMBL" id="CAD9571613.1"/>
    </source>
</evidence>
<feature type="region of interest" description="Disordered" evidence="1">
    <location>
        <begin position="325"/>
        <end position="359"/>
    </location>
</feature>
<dbReference type="EMBL" id="HBGY01011947">
    <property type="protein sequence ID" value="CAD9571613.1"/>
    <property type="molecule type" value="Transcribed_RNA"/>
</dbReference>
<organism evidence="2">
    <name type="scientific">Leptocylindrus danicus</name>
    <dbReference type="NCBI Taxonomy" id="163516"/>
    <lineage>
        <taxon>Eukaryota</taxon>
        <taxon>Sar</taxon>
        <taxon>Stramenopiles</taxon>
        <taxon>Ochrophyta</taxon>
        <taxon>Bacillariophyta</taxon>
        <taxon>Coscinodiscophyceae</taxon>
        <taxon>Chaetocerotophycidae</taxon>
        <taxon>Leptocylindrales</taxon>
        <taxon>Leptocylindraceae</taxon>
        <taxon>Leptocylindrus</taxon>
    </lineage>
</organism>
<reference evidence="2" key="1">
    <citation type="submission" date="2021-01" db="EMBL/GenBank/DDBJ databases">
        <authorList>
            <person name="Corre E."/>
            <person name="Pelletier E."/>
            <person name="Niang G."/>
            <person name="Scheremetjew M."/>
            <person name="Finn R."/>
            <person name="Kale V."/>
            <person name="Holt S."/>
            <person name="Cochrane G."/>
            <person name="Meng A."/>
            <person name="Brown T."/>
            <person name="Cohen L."/>
        </authorList>
    </citation>
    <scope>NUCLEOTIDE SEQUENCE</scope>
    <source>
        <strain evidence="2">B650</strain>
    </source>
</reference>
<sequence length="395" mass="43610">MNCEGSDLAPVFEMDMPLETEVVMPKQLEVGEKKQHALCIPKTVAGTYEYADDDVPFDSMMMIGSTCTGDNCNTVGATDRCGKNNFLEAALMMGNNGNNLDPPVVLVAEEESLSPITPMSPFYPSVSSANQHHHRNKIYAGHENSSFAFPGSMHARCHVHYAHNADGNDLSYNFMKNSRPHTHDSSPSVFLPDLYETSSEGSLASSISRAAADYNTGSVGSAASFATATCTSAQEEFKQRFLASCRGRSNSVTDFRKAFDVTRRMESQRFEPAGKLEQEAVRRVRFFPHVVVIACKRAKVAPSDLWYQDEDYMKFRVYDYYDDDDDEKDEDDHRSDDEDDEESSSFSSSSSSCFLASVGGGDTSSSGVIFYDDFHNNMRAASNAEKYHGAQCAVS</sequence>
<protein>
    <submittedName>
        <fullName evidence="2">Uncharacterized protein</fullName>
    </submittedName>
</protein>